<dbReference type="SUPFAM" id="SSF141255">
    <property type="entry name" value="YccV-like"/>
    <property type="match status" value="1"/>
</dbReference>
<reference evidence="2 3" key="1">
    <citation type="submission" date="2014-04" db="EMBL/GenBank/DDBJ databases">
        <title>Evolutionary Origins and Diversification of the Mycorrhizal Mutualists.</title>
        <authorList>
            <consortium name="DOE Joint Genome Institute"/>
            <consortium name="Mycorrhizal Genomics Consortium"/>
            <person name="Kohler A."/>
            <person name="Kuo A."/>
            <person name="Nagy L.G."/>
            <person name="Floudas D."/>
            <person name="Copeland A."/>
            <person name="Barry K.W."/>
            <person name="Cichocki N."/>
            <person name="Veneault-Fourrey C."/>
            <person name="LaButti K."/>
            <person name="Lindquist E.A."/>
            <person name="Lipzen A."/>
            <person name="Lundell T."/>
            <person name="Morin E."/>
            <person name="Murat C."/>
            <person name="Riley R."/>
            <person name="Ohm R."/>
            <person name="Sun H."/>
            <person name="Tunlid A."/>
            <person name="Henrissat B."/>
            <person name="Grigoriev I.V."/>
            <person name="Hibbett D.S."/>
            <person name="Martin F."/>
        </authorList>
    </citation>
    <scope>NUCLEOTIDE SEQUENCE [LARGE SCALE GENOMIC DNA]</scope>
    <source>
        <strain evidence="2 3">Koide BX008</strain>
    </source>
</reference>
<dbReference type="Pfam" id="PF08755">
    <property type="entry name" value="YccV-like"/>
    <property type="match status" value="1"/>
</dbReference>
<protein>
    <recommendedName>
        <fullName evidence="1">Hemimethylated DNA-binding domain-containing protein</fullName>
    </recommendedName>
</protein>
<evidence type="ECO:0000313" key="3">
    <source>
        <dbReference type="Proteomes" id="UP000054549"/>
    </source>
</evidence>
<dbReference type="SMART" id="SM00992">
    <property type="entry name" value="YccV-like"/>
    <property type="match status" value="1"/>
</dbReference>
<sequence length="612" mass="68712">MLPQLPFDIIIHVLYSLDPSRLCDDAVRALASCFQVNRVFHHICQRPDLWKPHYDCRYTLSDDASELSRREKFGDNWRVRYAERRRIDKTAMALLQDMVTDRKHRYDRAKALATVAQDVWDALDIARCLPIPPSFRLSASELDGSVHPHALTSRHWANLMADAIIKGSALDIWEEVLDDDTLFSAGAIAKPDSGENFDKAMSAFSCFFGTPLSETTSQLDRLAAECRAFLIKEGFSLDPSDPAYDLGRTCKGVCQFMNEQGFHVADSPDYRNMFNHFPHSYLTTTRKSLPISLVHVFVAICRRIRIPATPVNFPGTVLAHVGSRNQGFIVNPSMKDPARSTMDITDLQAMASNLSVPPDSVQRYLVPCTATAMLTRHSNNILHAFQTDGTGDVDTWHPALLATVLIHFLLEAELSFVRLLMTSLVDLTALECSTLLLSKFGEYVPPAHRGLLGQLCDPVLSKEAEAASTQCIRRASSNVKYFVGMAFQHARCSYTGCIVGWDLTCKASEQWLRQMEVDSLTSGESQPFYHTLSDDGTSTYVAEENIVPINPTIQFVQKLYRTTPELPVFFEDVELHENNGRGRFLLSPDSRFGFPQDDEVGARWVNDGQLPY</sequence>
<dbReference type="OrthoDB" id="28868at2759"/>
<dbReference type="SUPFAM" id="SSF81383">
    <property type="entry name" value="F-box domain"/>
    <property type="match status" value="1"/>
</dbReference>
<dbReference type="GO" id="GO:0003677">
    <property type="term" value="F:DNA binding"/>
    <property type="evidence" value="ECO:0007669"/>
    <property type="project" value="InterPro"/>
</dbReference>
<dbReference type="InterPro" id="IPR011722">
    <property type="entry name" value="Hemimethylated_DNA-bd_dom"/>
</dbReference>
<dbReference type="PANTHER" id="PTHR31350:SF27">
    <property type="entry name" value="HEMIMETHYLATED DNA-BINDING DOMAIN-CONTAINING PROTEIN"/>
    <property type="match status" value="1"/>
</dbReference>
<dbReference type="InParanoid" id="A0A0C2XR23"/>
<dbReference type="Gene3D" id="2.30.30.390">
    <property type="entry name" value="Hemimethylated DNA-binding domain"/>
    <property type="match status" value="1"/>
</dbReference>
<dbReference type="NCBIfam" id="TIGR02097">
    <property type="entry name" value="yccV"/>
    <property type="match status" value="1"/>
</dbReference>
<dbReference type="HOGENOM" id="CLU_020266_1_0_1"/>
<dbReference type="PANTHER" id="PTHR31350">
    <property type="entry name" value="SI:DKEY-261L7.2"/>
    <property type="match status" value="1"/>
</dbReference>
<gene>
    <name evidence="2" type="ORF">M378DRAFT_183045</name>
</gene>
<dbReference type="AlphaFoldDB" id="A0A0C2XR23"/>
<feature type="domain" description="Hemimethylated DNA-binding" evidence="1">
    <location>
        <begin position="478"/>
        <end position="587"/>
    </location>
</feature>
<organism evidence="2 3">
    <name type="scientific">Amanita muscaria (strain Koide BX008)</name>
    <dbReference type="NCBI Taxonomy" id="946122"/>
    <lineage>
        <taxon>Eukaryota</taxon>
        <taxon>Fungi</taxon>
        <taxon>Dikarya</taxon>
        <taxon>Basidiomycota</taxon>
        <taxon>Agaricomycotina</taxon>
        <taxon>Agaricomycetes</taxon>
        <taxon>Agaricomycetidae</taxon>
        <taxon>Agaricales</taxon>
        <taxon>Pluteineae</taxon>
        <taxon>Amanitaceae</taxon>
        <taxon>Amanita</taxon>
    </lineage>
</organism>
<dbReference type="Proteomes" id="UP000054549">
    <property type="component" value="Unassembled WGS sequence"/>
</dbReference>
<evidence type="ECO:0000259" key="1">
    <source>
        <dbReference type="SMART" id="SM00992"/>
    </source>
</evidence>
<dbReference type="EMBL" id="KN818222">
    <property type="protein sequence ID" value="KIL71673.1"/>
    <property type="molecule type" value="Genomic_DNA"/>
</dbReference>
<proteinExistence type="predicted"/>
<dbReference type="Pfam" id="PF13369">
    <property type="entry name" value="Transglut_core2"/>
    <property type="match status" value="1"/>
</dbReference>
<dbReference type="STRING" id="946122.A0A0C2XR23"/>
<name>A0A0C2XR23_AMAMK</name>
<evidence type="ECO:0000313" key="2">
    <source>
        <dbReference type="EMBL" id="KIL71673.1"/>
    </source>
</evidence>
<dbReference type="InterPro" id="IPR036623">
    <property type="entry name" value="Hemimethylated_DNA-bd_sf"/>
</dbReference>
<dbReference type="Gene3D" id="1.20.1280.50">
    <property type="match status" value="1"/>
</dbReference>
<keyword evidence="3" id="KW-1185">Reference proteome</keyword>
<dbReference type="InterPro" id="IPR032698">
    <property type="entry name" value="SirB1_N"/>
</dbReference>
<dbReference type="InterPro" id="IPR036047">
    <property type="entry name" value="F-box-like_dom_sf"/>
</dbReference>
<accession>A0A0C2XR23</accession>